<keyword evidence="4" id="KW-1133">Transmembrane helix</keyword>
<evidence type="ECO:0000256" key="3">
    <source>
        <dbReference type="ARBA" id="ARBA00022692"/>
    </source>
</evidence>
<dbReference type="GO" id="GO:0016020">
    <property type="term" value="C:membrane"/>
    <property type="evidence" value="ECO:0007669"/>
    <property type="project" value="UniProtKB-SubCell"/>
</dbReference>
<comment type="subcellular location">
    <subcellularLocation>
        <location evidence="1">Membrane</location>
        <topology evidence="1">Single-pass membrane protein</topology>
    </subcellularLocation>
</comment>
<evidence type="ECO:0000256" key="2">
    <source>
        <dbReference type="ARBA" id="ARBA00008854"/>
    </source>
</evidence>
<evidence type="ECO:0000256" key="5">
    <source>
        <dbReference type="ARBA" id="ARBA00023136"/>
    </source>
</evidence>
<reference evidence="7" key="1">
    <citation type="submission" date="2016-10" db="EMBL/GenBank/DDBJ databases">
        <authorList>
            <person name="de Groot N.N."/>
        </authorList>
    </citation>
    <scope>NUCLEOTIDE SEQUENCE</scope>
</reference>
<keyword evidence="6" id="KW-0175">Coiled coil</keyword>
<dbReference type="EMBL" id="FPIB01000011">
    <property type="protein sequence ID" value="SFV90215.1"/>
    <property type="molecule type" value="Genomic_DNA"/>
</dbReference>
<evidence type="ECO:0000256" key="6">
    <source>
        <dbReference type="SAM" id="Coils"/>
    </source>
</evidence>
<evidence type="ECO:0000256" key="4">
    <source>
        <dbReference type="ARBA" id="ARBA00022989"/>
    </source>
</evidence>
<proteinExistence type="inferred from homology"/>
<keyword evidence="3" id="KW-0812">Transmembrane</keyword>
<dbReference type="PANTHER" id="PTHR34478">
    <property type="entry name" value="PROTEIN LEMA"/>
    <property type="match status" value="1"/>
</dbReference>
<name>A0A1W1E8C0_9ZZZZ</name>
<dbReference type="Gene3D" id="1.20.1440.20">
    <property type="entry name" value="LemA-like domain"/>
    <property type="match status" value="1"/>
</dbReference>
<dbReference type="Pfam" id="PF04011">
    <property type="entry name" value="LemA"/>
    <property type="match status" value="1"/>
</dbReference>
<organism evidence="7">
    <name type="scientific">hydrothermal vent metagenome</name>
    <dbReference type="NCBI Taxonomy" id="652676"/>
    <lineage>
        <taxon>unclassified sequences</taxon>
        <taxon>metagenomes</taxon>
        <taxon>ecological metagenomes</taxon>
    </lineage>
</organism>
<dbReference type="AlphaFoldDB" id="A0A1W1E8C0"/>
<feature type="coiled-coil region" evidence="6">
    <location>
        <begin position="118"/>
        <end position="145"/>
    </location>
</feature>
<sequence length="188" mass="21224">MMSMGNILLLAIIGIALYLVAIYNKLVSLRAGIESAWSDIDVQLKRRYDLIPALVETVKGYKEYEGSTLEKVIAARQKGLSANSIEEKAEAANMLSGALGKLFALAEAYPDLKANTNFLKLQDELSNLEEAIQNARRYYNAIVRDYNAKIESFPDLFVAQKFNFTKRDYFELNEHEAEAVKQMPKISF</sequence>
<dbReference type="InterPro" id="IPR007156">
    <property type="entry name" value="MamQ_LemA"/>
</dbReference>
<keyword evidence="5" id="KW-0472">Membrane</keyword>
<protein>
    <submittedName>
        <fullName evidence="7">LemA protein</fullName>
    </submittedName>
</protein>
<evidence type="ECO:0000256" key="1">
    <source>
        <dbReference type="ARBA" id="ARBA00004167"/>
    </source>
</evidence>
<accession>A0A1W1E8C0</accession>
<evidence type="ECO:0000313" key="7">
    <source>
        <dbReference type="EMBL" id="SFV90215.1"/>
    </source>
</evidence>
<dbReference type="PANTHER" id="PTHR34478:SF1">
    <property type="entry name" value="PROTEIN LEMA"/>
    <property type="match status" value="1"/>
</dbReference>
<gene>
    <name evidence="7" type="ORF">MNB_SV-4-298</name>
</gene>
<dbReference type="InterPro" id="IPR023353">
    <property type="entry name" value="LemA-like_dom_sf"/>
</dbReference>
<comment type="similarity">
    <text evidence="2">Belongs to the LemA family.</text>
</comment>
<dbReference type="SUPFAM" id="SSF140478">
    <property type="entry name" value="LemA-like"/>
    <property type="match status" value="1"/>
</dbReference>